<dbReference type="Proteomes" id="UP000789920">
    <property type="component" value="Unassembled WGS sequence"/>
</dbReference>
<name>A0ACA9RPB4_9GLOM</name>
<dbReference type="EMBL" id="CAJVQC010061571">
    <property type="protein sequence ID" value="CAG8801913.1"/>
    <property type="molecule type" value="Genomic_DNA"/>
</dbReference>
<protein>
    <submittedName>
        <fullName evidence="1">19105_t:CDS:1</fullName>
    </submittedName>
</protein>
<comment type="caution">
    <text evidence="1">The sequence shown here is derived from an EMBL/GenBank/DDBJ whole genome shotgun (WGS) entry which is preliminary data.</text>
</comment>
<gene>
    <name evidence="1" type="ORF">RPERSI_LOCUS21211</name>
</gene>
<sequence>NQECKRLSNCTPESSKRPRTQIVQRCHKQYVDYSKNDNLPLPFFSH</sequence>
<feature type="non-terminal residue" evidence="1">
    <location>
        <position position="46"/>
    </location>
</feature>
<reference evidence="1" key="1">
    <citation type="submission" date="2021-06" db="EMBL/GenBank/DDBJ databases">
        <authorList>
            <person name="Kallberg Y."/>
            <person name="Tangrot J."/>
            <person name="Rosling A."/>
        </authorList>
    </citation>
    <scope>NUCLEOTIDE SEQUENCE</scope>
    <source>
        <strain evidence="1">MA461A</strain>
    </source>
</reference>
<keyword evidence="2" id="KW-1185">Reference proteome</keyword>
<evidence type="ECO:0000313" key="1">
    <source>
        <dbReference type="EMBL" id="CAG8801913.1"/>
    </source>
</evidence>
<proteinExistence type="predicted"/>
<organism evidence="1 2">
    <name type="scientific">Racocetra persica</name>
    <dbReference type="NCBI Taxonomy" id="160502"/>
    <lineage>
        <taxon>Eukaryota</taxon>
        <taxon>Fungi</taxon>
        <taxon>Fungi incertae sedis</taxon>
        <taxon>Mucoromycota</taxon>
        <taxon>Glomeromycotina</taxon>
        <taxon>Glomeromycetes</taxon>
        <taxon>Diversisporales</taxon>
        <taxon>Gigasporaceae</taxon>
        <taxon>Racocetra</taxon>
    </lineage>
</organism>
<accession>A0ACA9RPB4</accession>
<feature type="non-terminal residue" evidence="1">
    <location>
        <position position="1"/>
    </location>
</feature>
<evidence type="ECO:0000313" key="2">
    <source>
        <dbReference type="Proteomes" id="UP000789920"/>
    </source>
</evidence>